<accession>A0ABV4VH34</accession>
<reference evidence="1 2" key="1">
    <citation type="submission" date="2024-09" db="EMBL/GenBank/DDBJ databases">
        <authorList>
            <person name="Zhang Y."/>
        </authorList>
    </citation>
    <scope>NUCLEOTIDE SEQUENCE [LARGE SCALE GENOMIC DNA]</scope>
    <source>
        <strain evidence="1 2">ZJ318</strain>
    </source>
</reference>
<proteinExistence type="predicted"/>
<gene>
    <name evidence="1" type="ORF">ACE02W_07180</name>
</gene>
<dbReference type="EMBL" id="JBHFGU010000002">
    <property type="protein sequence ID" value="MFB2619577.1"/>
    <property type="molecule type" value="Genomic_DNA"/>
</dbReference>
<dbReference type="Proteomes" id="UP001576708">
    <property type="component" value="Unassembled WGS sequence"/>
</dbReference>
<evidence type="ECO:0000313" key="1">
    <source>
        <dbReference type="EMBL" id="MFB2619577.1"/>
    </source>
</evidence>
<comment type="caution">
    <text evidence="1">The sequence shown here is derived from an EMBL/GenBank/DDBJ whole genome shotgun (WGS) entry which is preliminary data.</text>
</comment>
<dbReference type="RefSeq" id="WP_342201190.1">
    <property type="nucleotide sequence ID" value="NZ_JBCATE010000002.1"/>
</dbReference>
<organism evidence="1 2">
    <name type="scientific">Shewanella mangrovisoli</name>
    <dbReference type="NCBI Taxonomy" id="2864211"/>
    <lineage>
        <taxon>Bacteria</taxon>
        <taxon>Pseudomonadati</taxon>
        <taxon>Pseudomonadota</taxon>
        <taxon>Gammaproteobacteria</taxon>
        <taxon>Alteromonadales</taxon>
        <taxon>Shewanellaceae</taxon>
        <taxon>Shewanella</taxon>
    </lineage>
</organism>
<evidence type="ECO:0008006" key="3">
    <source>
        <dbReference type="Google" id="ProtNLM"/>
    </source>
</evidence>
<evidence type="ECO:0000313" key="2">
    <source>
        <dbReference type="Proteomes" id="UP001576708"/>
    </source>
</evidence>
<keyword evidence="2" id="KW-1185">Reference proteome</keyword>
<protein>
    <recommendedName>
        <fullName evidence="3">Tail fiber protein</fullName>
    </recommendedName>
</protein>
<name>A0ABV4VH34_9GAMM</name>
<sequence>MAEPQTPIDIMLSKLSQLLGTIDGKLRNKLSKSGGTIDYLTVTNRLAATADYAHVLKVARLFSLTGDAIGQVSFDGSGDVEITVNIAELANKVDKGVTYTKDEVNQLIQNLIGLAPAELDTIYELAAALKGNQDSIGTIITTLASKANSADVYDKVAADARYLANGAKAADAALLEGKAAAFYAKQTGLDSTNQELSSLITQLTAAFDNGTNLINSV</sequence>